<dbReference type="Proteomes" id="UP000006346">
    <property type="component" value="Chromosome"/>
</dbReference>
<feature type="domain" description="NADP-dependent oxidoreductase" evidence="2">
    <location>
        <begin position="15"/>
        <end position="315"/>
    </location>
</feature>
<keyword evidence="1" id="KW-0560">Oxidoreductase</keyword>
<evidence type="ECO:0000313" key="3">
    <source>
        <dbReference type="EMBL" id="AET67459.1"/>
    </source>
</evidence>
<dbReference type="RefSeq" id="WP_014184276.1">
    <property type="nucleotide sequence ID" value="NC_016584.1"/>
</dbReference>
<name>G7W8N2_DESOD</name>
<keyword evidence="4" id="KW-1185">Reference proteome</keyword>
<proteinExistence type="predicted"/>
<evidence type="ECO:0000256" key="1">
    <source>
        <dbReference type="ARBA" id="ARBA00023002"/>
    </source>
</evidence>
<gene>
    <name evidence="3" type="ordered locus">Desor_1824</name>
</gene>
<dbReference type="CDD" id="cd19078">
    <property type="entry name" value="AKR_AKR13C1_2"/>
    <property type="match status" value="1"/>
</dbReference>
<dbReference type="Pfam" id="PF00248">
    <property type="entry name" value="Aldo_ket_red"/>
    <property type="match status" value="1"/>
</dbReference>
<dbReference type="AlphaFoldDB" id="G7W8N2"/>
<dbReference type="PATRIC" id="fig|768706.3.peg.1838"/>
<sequence>MKKRILGKGLEVSAIGLGCMGLSHAYGAPTEKNEAIRLIHEAADKGYTFFDTAEIYGTQDNPHDNEILVGEALKPYRNKVVATKFGIKFDTTSKQVPYPIVPDSRPERIRASVEGSLKRLQTDCIDLYYQHRIDPKVPAEEVAGVMTDLIKEGKIKHWGVSEANEEYIRKAHAVCPITAVENRYSMMARHYEPLFPVLEELGIGFIAFSPMANGFLTGKYSKGMMFDKRYDYRAAMPQFSDEAINKNQALLGLLQQMASEKNATPAQISMAWMMCKKPWIVPIPGTRKSERLNENAGAADVDLSIKEVAKLDKALDEMEMSEVFGGSKIKQ</sequence>
<dbReference type="InterPro" id="IPR023210">
    <property type="entry name" value="NADP_OxRdtase_dom"/>
</dbReference>
<dbReference type="HOGENOM" id="CLU_023205_2_1_9"/>
<dbReference type="OrthoDB" id="9804790at2"/>
<dbReference type="eggNOG" id="COG0667">
    <property type="taxonomic scope" value="Bacteria"/>
</dbReference>
<evidence type="ECO:0000259" key="2">
    <source>
        <dbReference type="Pfam" id="PF00248"/>
    </source>
</evidence>
<reference evidence="4" key="1">
    <citation type="submission" date="2011-11" db="EMBL/GenBank/DDBJ databases">
        <title>Complete sequence of Desulfosporosinus orientis DSM 765.</title>
        <authorList>
            <person name="Lucas S."/>
            <person name="Han J."/>
            <person name="Lapidus A."/>
            <person name="Cheng J.-F."/>
            <person name="Goodwin L."/>
            <person name="Pitluck S."/>
            <person name="Peters L."/>
            <person name="Ovchinnikova G."/>
            <person name="Teshima H."/>
            <person name="Detter J.C."/>
            <person name="Han C."/>
            <person name="Tapia R."/>
            <person name="Land M."/>
            <person name="Hauser L."/>
            <person name="Kyrpides N."/>
            <person name="Ivanova N."/>
            <person name="Pagani I."/>
            <person name="Pester M."/>
            <person name="Spring S."/>
            <person name="Ollivier B."/>
            <person name="Rattei T."/>
            <person name="Klenk H.-P."/>
            <person name="Wagner M."/>
            <person name="Loy A."/>
            <person name="Woyke T."/>
        </authorList>
    </citation>
    <scope>NUCLEOTIDE SEQUENCE [LARGE SCALE GENOMIC DNA]</scope>
    <source>
        <strain evidence="4">ATCC 19365 / DSM 765 / NCIMB 8382 / VKM B-1628</strain>
    </source>
</reference>
<dbReference type="PANTHER" id="PTHR43625">
    <property type="entry name" value="AFLATOXIN B1 ALDEHYDE REDUCTASE"/>
    <property type="match status" value="1"/>
</dbReference>
<reference evidence="3 4" key="2">
    <citation type="journal article" date="2012" name="J. Bacteriol.">
        <title>Complete genome sequences of Desulfosporosinus orientis DSM765T, Desulfosporosinus youngiae DSM17734T, Desulfosporosinus meridiei DSM13257T, and Desulfosporosinus acidiphilus DSM22704T.</title>
        <authorList>
            <person name="Pester M."/>
            <person name="Brambilla E."/>
            <person name="Alazard D."/>
            <person name="Rattei T."/>
            <person name="Weinmaier T."/>
            <person name="Han J."/>
            <person name="Lucas S."/>
            <person name="Lapidus A."/>
            <person name="Cheng J.F."/>
            <person name="Goodwin L."/>
            <person name="Pitluck S."/>
            <person name="Peters L."/>
            <person name="Ovchinnikova G."/>
            <person name="Teshima H."/>
            <person name="Detter J.C."/>
            <person name="Han C.S."/>
            <person name="Tapia R."/>
            <person name="Land M.L."/>
            <person name="Hauser L."/>
            <person name="Kyrpides N.C."/>
            <person name="Ivanova N.N."/>
            <person name="Pagani I."/>
            <person name="Huntmann M."/>
            <person name="Wei C.L."/>
            <person name="Davenport K.W."/>
            <person name="Daligault H."/>
            <person name="Chain P.S."/>
            <person name="Chen A."/>
            <person name="Mavromatis K."/>
            <person name="Markowitz V."/>
            <person name="Szeto E."/>
            <person name="Mikhailova N."/>
            <person name="Pati A."/>
            <person name="Wagner M."/>
            <person name="Woyke T."/>
            <person name="Ollivier B."/>
            <person name="Klenk H.P."/>
            <person name="Spring S."/>
            <person name="Loy A."/>
        </authorList>
    </citation>
    <scope>NUCLEOTIDE SEQUENCE [LARGE SCALE GENOMIC DNA]</scope>
    <source>
        <strain evidence="4">ATCC 19365 / DSM 765 / NCIMB 8382 / VKM B-1628</strain>
    </source>
</reference>
<dbReference type="KEGG" id="dor:Desor_1824"/>
<dbReference type="SUPFAM" id="SSF51430">
    <property type="entry name" value="NAD(P)-linked oxidoreductase"/>
    <property type="match status" value="1"/>
</dbReference>
<dbReference type="InterPro" id="IPR050791">
    <property type="entry name" value="Aldo-Keto_reductase"/>
</dbReference>
<dbReference type="Gene3D" id="3.20.20.100">
    <property type="entry name" value="NADP-dependent oxidoreductase domain"/>
    <property type="match status" value="1"/>
</dbReference>
<dbReference type="STRING" id="768706.Desor_1824"/>
<protein>
    <submittedName>
        <fullName evidence="3">Putative oxidoreductase, aryl-alcohol dehydrogenase like protein</fullName>
    </submittedName>
</protein>
<accession>G7W8N2</accession>
<dbReference type="PANTHER" id="PTHR43625:SF77">
    <property type="entry name" value="ALDO-KETO REDUCTASE"/>
    <property type="match status" value="1"/>
</dbReference>
<organism evidence="3 4">
    <name type="scientific">Desulfosporosinus orientis (strain ATCC 19365 / DSM 765 / NCIMB 8382 / VKM B-1628 / Singapore I)</name>
    <name type="common">Desulfotomaculum orientis</name>
    <dbReference type="NCBI Taxonomy" id="768706"/>
    <lineage>
        <taxon>Bacteria</taxon>
        <taxon>Bacillati</taxon>
        <taxon>Bacillota</taxon>
        <taxon>Clostridia</taxon>
        <taxon>Eubacteriales</taxon>
        <taxon>Desulfitobacteriaceae</taxon>
        <taxon>Desulfosporosinus</taxon>
    </lineage>
</organism>
<dbReference type="GO" id="GO:0016491">
    <property type="term" value="F:oxidoreductase activity"/>
    <property type="evidence" value="ECO:0007669"/>
    <property type="project" value="UniProtKB-KW"/>
</dbReference>
<evidence type="ECO:0000313" key="4">
    <source>
        <dbReference type="Proteomes" id="UP000006346"/>
    </source>
</evidence>
<dbReference type="EMBL" id="CP003108">
    <property type="protein sequence ID" value="AET67459.1"/>
    <property type="molecule type" value="Genomic_DNA"/>
</dbReference>
<dbReference type="InterPro" id="IPR036812">
    <property type="entry name" value="NAD(P)_OxRdtase_dom_sf"/>
</dbReference>
<dbReference type="GO" id="GO:0005737">
    <property type="term" value="C:cytoplasm"/>
    <property type="evidence" value="ECO:0007669"/>
    <property type="project" value="TreeGrafter"/>
</dbReference>